<feature type="domain" description="Ribosomal protein eL8/eL30/eS12/Gadd45" evidence="1">
    <location>
        <begin position="102"/>
        <end position="164"/>
    </location>
</feature>
<dbReference type="InterPro" id="IPR004038">
    <property type="entry name" value="Ribosomal_eL8/eL30/eS12/Gad45"/>
</dbReference>
<evidence type="ECO:0000259" key="1">
    <source>
        <dbReference type="Pfam" id="PF01248"/>
    </source>
</evidence>
<gene>
    <name evidence="2" type="ORF">Nepgr_020698</name>
</gene>
<dbReference type="EMBL" id="BSYO01000019">
    <property type="protein sequence ID" value="GMH18857.1"/>
    <property type="molecule type" value="Genomic_DNA"/>
</dbReference>
<organism evidence="2 3">
    <name type="scientific">Nepenthes gracilis</name>
    <name type="common">Slender pitcher plant</name>
    <dbReference type="NCBI Taxonomy" id="150966"/>
    <lineage>
        <taxon>Eukaryota</taxon>
        <taxon>Viridiplantae</taxon>
        <taxon>Streptophyta</taxon>
        <taxon>Embryophyta</taxon>
        <taxon>Tracheophyta</taxon>
        <taxon>Spermatophyta</taxon>
        <taxon>Magnoliopsida</taxon>
        <taxon>eudicotyledons</taxon>
        <taxon>Gunneridae</taxon>
        <taxon>Pentapetalae</taxon>
        <taxon>Caryophyllales</taxon>
        <taxon>Nepenthaceae</taxon>
        <taxon>Nepenthes</taxon>
    </lineage>
</organism>
<proteinExistence type="predicted"/>
<sequence>MASTITDPIKLLKDSTKKRISSKKDKDMVTCFEGEDLSRLLKSMEKEIEVERCSNKTLPNKLWIKQQFAVGVNEVTRALERMPPSTQTSNQRFSSCGFQIRLQAVLVAWDCNPRWLIKHLPALAASRNVPVIYVKDKKQGSIRLGELIKLKTAIAIGVKAKGNSINQLVERILCGKYPGKEMSQ</sequence>
<dbReference type="SUPFAM" id="SSF55315">
    <property type="entry name" value="L30e-like"/>
    <property type="match status" value="1"/>
</dbReference>
<reference evidence="2" key="1">
    <citation type="submission" date="2023-05" db="EMBL/GenBank/DDBJ databases">
        <title>Nepenthes gracilis genome sequencing.</title>
        <authorList>
            <person name="Fukushima K."/>
        </authorList>
    </citation>
    <scope>NUCLEOTIDE SEQUENCE</scope>
    <source>
        <strain evidence="2">SING2019-196</strain>
    </source>
</reference>
<dbReference type="PANTHER" id="PTHR47903:SF2">
    <property type="entry name" value="OS07G0636400 PROTEIN"/>
    <property type="match status" value="1"/>
</dbReference>
<comment type="caution">
    <text evidence="2">The sequence shown here is derived from an EMBL/GenBank/DDBJ whole genome shotgun (WGS) entry which is preliminary data.</text>
</comment>
<dbReference type="Gene3D" id="3.30.1330.30">
    <property type="match status" value="1"/>
</dbReference>
<evidence type="ECO:0000313" key="3">
    <source>
        <dbReference type="Proteomes" id="UP001279734"/>
    </source>
</evidence>
<accession>A0AAD3SYG5</accession>
<dbReference type="AlphaFoldDB" id="A0AAD3SYG5"/>
<keyword evidence="3" id="KW-1185">Reference proteome</keyword>
<dbReference type="Pfam" id="PF01248">
    <property type="entry name" value="Ribosomal_L7Ae"/>
    <property type="match status" value="1"/>
</dbReference>
<dbReference type="Proteomes" id="UP001279734">
    <property type="component" value="Unassembled WGS sequence"/>
</dbReference>
<name>A0AAD3SYG5_NEPGR</name>
<evidence type="ECO:0000313" key="2">
    <source>
        <dbReference type="EMBL" id="GMH18857.1"/>
    </source>
</evidence>
<dbReference type="PANTHER" id="PTHR47903">
    <property type="entry name" value="OS07G0636400 PROTEIN"/>
    <property type="match status" value="1"/>
</dbReference>
<dbReference type="InterPro" id="IPR029064">
    <property type="entry name" value="Ribosomal_eL30-like_sf"/>
</dbReference>
<protein>
    <recommendedName>
        <fullName evidence="1">Ribosomal protein eL8/eL30/eS12/Gadd45 domain-containing protein</fullName>
    </recommendedName>
</protein>